<dbReference type="CDD" id="cd00069">
    <property type="entry name" value="GHB_like"/>
    <property type="match status" value="1"/>
</dbReference>
<sequence length="131" mass="14006">LWYRMQLVVMAAVLALAGAGAGQGCCFECGLTYVNLTVESCGRTGSILTTICAGQCENKDSVYISDVQTYEQETCLGVWVYEVKHIDGCPEGVTYPVAKNCTCGVCDPNKNTDCTRFTGDAPVCPLVKKTA</sequence>
<reference evidence="10" key="1">
    <citation type="submission" date="2025-08" db="UniProtKB">
        <authorList>
            <consortium name="Ensembl"/>
        </authorList>
    </citation>
    <scope>IDENTIFICATION</scope>
</reference>
<dbReference type="PANTHER" id="PTHR11515">
    <property type="entry name" value="GLYCOPROTEIN HORMONE BETA CHAIN"/>
    <property type="match status" value="1"/>
</dbReference>
<organism evidence="10 11">
    <name type="scientific">Cyclopterus lumpus</name>
    <name type="common">Lumpsucker</name>
    <dbReference type="NCBI Taxonomy" id="8103"/>
    <lineage>
        <taxon>Eukaryota</taxon>
        <taxon>Metazoa</taxon>
        <taxon>Chordata</taxon>
        <taxon>Craniata</taxon>
        <taxon>Vertebrata</taxon>
        <taxon>Euteleostomi</taxon>
        <taxon>Actinopterygii</taxon>
        <taxon>Neopterygii</taxon>
        <taxon>Teleostei</taxon>
        <taxon>Neoteleostei</taxon>
        <taxon>Acanthomorphata</taxon>
        <taxon>Eupercaria</taxon>
        <taxon>Perciformes</taxon>
        <taxon>Cottioidei</taxon>
        <taxon>Cottales</taxon>
        <taxon>Cyclopteridae</taxon>
        <taxon>Cyclopterus</taxon>
    </lineage>
</organism>
<keyword evidence="6" id="KW-0372">Hormone</keyword>
<evidence type="ECO:0000313" key="10">
    <source>
        <dbReference type="Ensembl" id="ENSCLMP00005001591.1"/>
    </source>
</evidence>
<keyword evidence="8" id="KW-0732">Signal</keyword>
<evidence type="ECO:0000256" key="7">
    <source>
        <dbReference type="ARBA" id="ARBA00023157"/>
    </source>
</evidence>
<dbReference type="SMART" id="SM00068">
    <property type="entry name" value="GHB"/>
    <property type="match status" value="1"/>
</dbReference>
<name>A0A8C2WAF2_CYCLU</name>
<dbReference type="Proteomes" id="UP000694565">
    <property type="component" value="Unplaced"/>
</dbReference>
<comment type="similarity">
    <text evidence="3">Belongs to the glycoprotein hormones subunit beta family.</text>
</comment>
<accession>A0A8C2WAF2</accession>
<evidence type="ECO:0000256" key="1">
    <source>
        <dbReference type="ARBA" id="ARBA00003920"/>
    </source>
</evidence>
<protein>
    <recommendedName>
        <fullName evidence="9">Glycoprotein hormone subunit beta domain-containing protein</fullName>
    </recommendedName>
</protein>
<keyword evidence="7" id="KW-1015">Disulfide bond</keyword>
<evidence type="ECO:0000256" key="4">
    <source>
        <dbReference type="ARBA" id="ARBA00011870"/>
    </source>
</evidence>
<dbReference type="GeneTree" id="ENSGT00940000172097"/>
<keyword evidence="11" id="KW-1185">Reference proteome</keyword>
<proteinExistence type="inferred from homology"/>
<comment type="subcellular location">
    <subcellularLocation>
        <location evidence="2">Secreted</location>
    </subcellularLocation>
</comment>
<comment type="subunit">
    <text evidence="4">Heterodimer of an alpha and a beta chain.</text>
</comment>
<dbReference type="AlphaFoldDB" id="A0A8C2WAF2"/>
<dbReference type="GO" id="GO:0005615">
    <property type="term" value="C:extracellular space"/>
    <property type="evidence" value="ECO:0007669"/>
    <property type="project" value="TreeGrafter"/>
</dbReference>
<evidence type="ECO:0000259" key="9">
    <source>
        <dbReference type="Pfam" id="PF00007"/>
    </source>
</evidence>
<dbReference type="SUPFAM" id="SSF57501">
    <property type="entry name" value="Cystine-knot cytokines"/>
    <property type="match status" value="1"/>
</dbReference>
<evidence type="ECO:0000256" key="6">
    <source>
        <dbReference type="ARBA" id="ARBA00022702"/>
    </source>
</evidence>
<dbReference type="GO" id="GO:0005179">
    <property type="term" value="F:hormone activity"/>
    <property type="evidence" value="ECO:0007669"/>
    <property type="project" value="UniProtKB-KW"/>
</dbReference>
<evidence type="ECO:0000256" key="3">
    <source>
        <dbReference type="ARBA" id="ARBA00006552"/>
    </source>
</evidence>
<dbReference type="GO" id="GO:0007186">
    <property type="term" value="P:G protein-coupled receptor signaling pathway"/>
    <property type="evidence" value="ECO:0007669"/>
    <property type="project" value="TreeGrafter"/>
</dbReference>
<feature type="domain" description="Glycoprotein hormone subunit beta" evidence="9">
    <location>
        <begin position="28"/>
        <end position="120"/>
    </location>
</feature>
<dbReference type="Ensembl" id="ENSCLMT00005001683.1">
    <property type="protein sequence ID" value="ENSCLMP00005001591.1"/>
    <property type="gene ID" value="ENSCLMG00005000868.1"/>
</dbReference>
<evidence type="ECO:0000256" key="2">
    <source>
        <dbReference type="ARBA" id="ARBA00004613"/>
    </source>
</evidence>
<feature type="signal peptide" evidence="8">
    <location>
        <begin position="1"/>
        <end position="22"/>
    </location>
</feature>
<dbReference type="InterPro" id="IPR029034">
    <property type="entry name" value="Cystine-knot_cytokine"/>
</dbReference>
<dbReference type="Pfam" id="PF00007">
    <property type="entry name" value="Cys_knot"/>
    <property type="match status" value="1"/>
</dbReference>
<dbReference type="Gene3D" id="2.10.90.10">
    <property type="entry name" value="Cystine-knot cytokines"/>
    <property type="match status" value="1"/>
</dbReference>
<comment type="function">
    <text evidence="1">Involved in gametogenesis and steroidogenesis.</text>
</comment>
<reference evidence="10" key="2">
    <citation type="submission" date="2025-09" db="UniProtKB">
        <authorList>
            <consortium name="Ensembl"/>
        </authorList>
    </citation>
    <scope>IDENTIFICATION</scope>
</reference>
<dbReference type="InterPro" id="IPR001545">
    <property type="entry name" value="Gonadotropin_bsu"/>
</dbReference>
<dbReference type="PANTHER" id="PTHR11515:SF11">
    <property type="entry name" value="LUTROPIN SUBUNIT BETA"/>
    <property type="match status" value="1"/>
</dbReference>
<evidence type="ECO:0000313" key="11">
    <source>
        <dbReference type="Proteomes" id="UP000694565"/>
    </source>
</evidence>
<feature type="chain" id="PRO_5034544681" description="Glycoprotein hormone subunit beta domain-containing protein" evidence="8">
    <location>
        <begin position="23"/>
        <end position="131"/>
    </location>
</feature>
<evidence type="ECO:0000256" key="8">
    <source>
        <dbReference type="SAM" id="SignalP"/>
    </source>
</evidence>
<dbReference type="InterPro" id="IPR006208">
    <property type="entry name" value="Glyco_hormone_CN"/>
</dbReference>
<dbReference type="GO" id="GO:0030728">
    <property type="term" value="P:ovulation"/>
    <property type="evidence" value="ECO:0007669"/>
    <property type="project" value="TreeGrafter"/>
</dbReference>
<evidence type="ECO:0000256" key="5">
    <source>
        <dbReference type="ARBA" id="ARBA00022525"/>
    </source>
</evidence>
<dbReference type="GO" id="GO:0005737">
    <property type="term" value="C:cytoplasm"/>
    <property type="evidence" value="ECO:0007669"/>
    <property type="project" value="TreeGrafter"/>
</dbReference>
<keyword evidence="5" id="KW-0964">Secreted</keyword>